<dbReference type="Proteomes" id="UP001059836">
    <property type="component" value="Chromosome"/>
</dbReference>
<accession>A0ABX6IPN3</accession>
<evidence type="ECO:0000313" key="2">
    <source>
        <dbReference type="Proteomes" id="UP001059836"/>
    </source>
</evidence>
<evidence type="ECO:0000313" key="1">
    <source>
        <dbReference type="EMBL" id="QHN37061.1"/>
    </source>
</evidence>
<organism evidence="1 2">
    <name type="scientific">Gordonia pseudamarae</name>
    <dbReference type="NCBI Taxonomy" id="2831662"/>
    <lineage>
        <taxon>Bacteria</taxon>
        <taxon>Bacillati</taxon>
        <taxon>Actinomycetota</taxon>
        <taxon>Actinomycetes</taxon>
        <taxon>Mycobacteriales</taxon>
        <taxon>Gordoniaceae</taxon>
        <taxon>Gordonia</taxon>
    </lineage>
</organism>
<dbReference type="EMBL" id="CP045809">
    <property type="protein sequence ID" value="QHN37061.1"/>
    <property type="molecule type" value="Genomic_DNA"/>
</dbReference>
<protein>
    <submittedName>
        <fullName evidence="1">Uncharacterized protein</fullName>
    </submittedName>
</protein>
<reference evidence="1" key="1">
    <citation type="journal article" date="2021" name="Nat. Microbiol.">
        <title>Cocultivation of an ultrasmall environmental parasitic bacterium with lytic ability against bacteria associated with wastewater foams.</title>
        <authorList>
            <person name="Batinovic S."/>
            <person name="Rose J.J.A."/>
            <person name="Ratcliffe J."/>
            <person name="Seviour R.J."/>
            <person name="Petrovski S."/>
        </authorList>
    </citation>
    <scope>NUCLEOTIDE SEQUENCE</scope>
    <source>
        <strain evidence="1">CON9</strain>
    </source>
</reference>
<gene>
    <name evidence="1" type="ORF">GII31_21345</name>
</gene>
<sequence length="86" mass="9394">MAMQQLNCHACGRGVLVEKYSAAHTSIQWMSNAEECPLIAAGHHGFGSLARRCEELRRTIDDAVASHKLCESQIELPVGAAIPRLH</sequence>
<dbReference type="RefSeq" id="WP_213245331.1">
    <property type="nucleotide sequence ID" value="NZ_CP045806.1"/>
</dbReference>
<keyword evidence="2" id="KW-1185">Reference proteome</keyword>
<name>A0ABX6IPN3_9ACTN</name>
<proteinExistence type="predicted"/>